<proteinExistence type="predicted"/>
<dbReference type="AlphaFoldDB" id="A0A7J0GL50"/>
<accession>A0A7J0GL50</accession>
<dbReference type="EMBL" id="BJWL01000022">
    <property type="protein sequence ID" value="GFZ11434.1"/>
    <property type="molecule type" value="Genomic_DNA"/>
</dbReference>
<feature type="compositionally biased region" description="Polar residues" evidence="1">
    <location>
        <begin position="1"/>
        <end position="12"/>
    </location>
</feature>
<evidence type="ECO:0000313" key="2">
    <source>
        <dbReference type="EMBL" id="GFZ11434.1"/>
    </source>
</evidence>
<keyword evidence="3" id="KW-1185">Reference proteome</keyword>
<reference evidence="2 3" key="1">
    <citation type="submission" date="2019-07" db="EMBL/GenBank/DDBJ databases">
        <title>De Novo Assembly of kiwifruit Actinidia rufa.</title>
        <authorList>
            <person name="Sugita-Konishi S."/>
            <person name="Sato K."/>
            <person name="Mori E."/>
            <person name="Abe Y."/>
            <person name="Kisaki G."/>
            <person name="Hamano K."/>
            <person name="Suezawa K."/>
            <person name="Otani M."/>
            <person name="Fukuda T."/>
            <person name="Manabe T."/>
            <person name="Gomi K."/>
            <person name="Tabuchi M."/>
            <person name="Akimitsu K."/>
            <person name="Kataoka I."/>
        </authorList>
    </citation>
    <scope>NUCLEOTIDE SEQUENCE [LARGE SCALE GENOMIC DNA]</scope>
    <source>
        <strain evidence="3">cv. Fuchu</strain>
    </source>
</reference>
<comment type="caution">
    <text evidence="2">The sequence shown here is derived from an EMBL/GenBank/DDBJ whole genome shotgun (WGS) entry which is preliminary data.</text>
</comment>
<gene>
    <name evidence="2" type="ORF">Acr_22g0008320</name>
</gene>
<dbReference type="Proteomes" id="UP000585474">
    <property type="component" value="Unassembled WGS sequence"/>
</dbReference>
<sequence length="122" mass="12488">MPPPKTASTTPYPSAALPTNPGNPQSPSSRPPPRSPLPRNQLPSHLSAAVPHPTLATPKTRLQTKRQREGSRVSRGIGKLWKGKGGGGVDDGEIEAEGDRGGGRLAGGGDGAAMALGNWDLG</sequence>
<feature type="compositionally biased region" description="Low complexity" evidence="1">
    <location>
        <begin position="112"/>
        <end position="122"/>
    </location>
</feature>
<organism evidence="2 3">
    <name type="scientific">Actinidia rufa</name>
    <dbReference type="NCBI Taxonomy" id="165716"/>
    <lineage>
        <taxon>Eukaryota</taxon>
        <taxon>Viridiplantae</taxon>
        <taxon>Streptophyta</taxon>
        <taxon>Embryophyta</taxon>
        <taxon>Tracheophyta</taxon>
        <taxon>Spermatophyta</taxon>
        <taxon>Magnoliopsida</taxon>
        <taxon>eudicotyledons</taxon>
        <taxon>Gunneridae</taxon>
        <taxon>Pentapetalae</taxon>
        <taxon>asterids</taxon>
        <taxon>Ericales</taxon>
        <taxon>Actinidiaceae</taxon>
        <taxon>Actinidia</taxon>
    </lineage>
</organism>
<protein>
    <submittedName>
        <fullName evidence="2">Uncharacterized protein</fullName>
    </submittedName>
</protein>
<evidence type="ECO:0000256" key="1">
    <source>
        <dbReference type="SAM" id="MobiDB-lite"/>
    </source>
</evidence>
<feature type="region of interest" description="Disordered" evidence="1">
    <location>
        <begin position="1"/>
        <end position="122"/>
    </location>
</feature>
<name>A0A7J0GL50_9ERIC</name>
<evidence type="ECO:0000313" key="3">
    <source>
        <dbReference type="Proteomes" id="UP000585474"/>
    </source>
</evidence>